<keyword evidence="6" id="KW-1185">Reference proteome</keyword>
<evidence type="ECO:0000256" key="1">
    <source>
        <dbReference type="SAM" id="MobiDB-lite"/>
    </source>
</evidence>
<protein>
    <submittedName>
        <fullName evidence="4">Winged helix-turn-helix transcriptional regulator</fullName>
    </submittedName>
</protein>
<evidence type="ECO:0000313" key="6">
    <source>
        <dbReference type="Proteomes" id="UP001567571"/>
    </source>
</evidence>
<evidence type="ECO:0000313" key="4">
    <source>
        <dbReference type="EMBL" id="MEZ3168890.1"/>
    </source>
</evidence>
<sequence>MSKSESTSIQPKSIRQKRILETAAENPGASLAEIAEEIPSASADHVDRVLDRYGDPAASDDSDADDSQPESPTSASMEDESLDSTDDPEDHPEPEQTNQTDDLEPPAEQEPDESSLTDMPDDTPPMDSDTDAEPAGSVAESKPELHNDAEEVTADDTDTVSSADDTTPDPEDLTQKERETLRAIFYEPTATQDQIADMLSISRATVSNRVNAISGFDWADRGSFVDKLFDEQLTVGDSVSPANGGDSVAAQNAGKEVVTDGAPSASADPSVSDSAPRNPHNTTNDGVVDGPAPSDPEPSDQDGTTDSMAAESGDTVEAMSHQLDELAQQLATMEQELDNSSEADEEPPLGDTDLLHKVVHACMNSDQITEDEELEILEGLMN</sequence>
<dbReference type="EMBL" id="JBEDNW010000011">
    <property type="protein sequence ID" value="MEZ3168890.1"/>
    <property type="molecule type" value="Genomic_DNA"/>
</dbReference>
<feature type="compositionally biased region" description="Low complexity" evidence="1">
    <location>
        <begin position="29"/>
        <end position="43"/>
    </location>
</feature>
<dbReference type="GO" id="GO:0006352">
    <property type="term" value="P:DNA-templated transcription initiation"/>
    <property type="evidence" value="ECO:0007669"/>
    <property type="project" value="InterPro"/>
</dbReference>
<evidence type="ECO:0000313" key="3">
    <source>
        <dbReference type="EMBL" id="GAA0546094.1"/>
    </source>
</evidence>
<feature type="compositionally biased region" description="Acidic residues" evidence="1">
    <location>
        <begin position="77"/>
        <end position="92"/>
    </location>
</feature>
<name>A0AAV3SU26_9EURY</name>
<dbReference type="EMBL" id="BAAADQ010000012">
    <property type="protein sequence ID" value="GAA0546094.1"/>
    <property type="molecule type" value="Genomic_DNA"/>
</dbReference>
<feature type="region of interest" description="Disordered" evidence="1">
    <location>
        <begin position="1"/>
        <end position="178"/>
    </location>
</feature>
<reference evidence="3" key="2">
    <citation type="submission" date="2023-12" db="EMBL/GenBank/DDBJ databases">
        <authorList>
            <person name="Sun Q."/>
            <person name="Inoue M."/>
        </authorList>
    </citation>
    <scope>NUCLEOTIDE SEQUENCE</scope>
    <source>
        <strain evidence="3">JCM 14265</strain>
    </source>
</reference>
<gene>
    <name evidence="4" type="ORF">ABNG02_16380</name>
    <name evidence="3" type="ORF">GCM10008994_21260</name>
</gene>
<feature type="compositionally biased region" description="Acidic residues" evidence="1">
    <location>
        <begin position="335"/>
        <end position="348"/>
    </location>
</feature>
<proteinExistence type="predicted"/>
<evidence type="ECO:0000313" key="5">
    <source>
        <dbReference type="Proteomes" id="UP001501425"/>
    </source>
</evidence>
<feature type="compositionally biased region" description="Low complexity" evidence="1">
    <location>
        <begin position="260"/>
        <end position="276"/>
    </location>
</feature>
<feature type="compositionally biased region" description="Basic and acidic residues" evidence="1">
    <location>
        <begin position="44"/>
        <end position="54"/>
    </location>
</feature>
<feature type="domain" description="RNA polymerase sigma-70 region 4" evidence="2">
    <location>
        <begin position="172"/>
        <end position="209"/>
    </location>
</feature>
<dbReference type="Gene3D" id="1.10.10.10">
    <property type="entry name" value="Winged helix-like DNA-binding domain superfamily/Winged helix DNA-binding domain"/>
    <property type="match status" value="1"/>
</dbReference>
<dbReference type="InterPro" id="IPR036388">
    <property type="entry name" value="WH-like_DNA-bd_sf"/>
</dbReference>
<reference evidence="3" key="1">
    <citation type="journal article" date="2014" name="Int. J. Syst. Evol. Microbiol.">
        <title>Complete genome sequence of Corynebacterium casei LMG S-19264T (=DSM 44701T), isolated from a smear-ripened cheese.</title>
        <authorList>
            <consortium name="US DOE Joint Genome Institute (JGI-PGF)"/>
            <person name="Walter F."/>
            <person name="Albersmeier A."/>
            <person name="Kalinowski J."/>
            <person name="Ruckert C."/>
        </authorList>
    </citation>
    <scope>NUCLEOTIDE SEQUENCE</scope>
    <source>
        <strain evidence="3">JCM 14265</strain>
    </source>
</reference>
<comment type="caution">
    <text evidence="3">The sequence shown here is derived from an EMBL/GenBank/DDBJ whole genome shotgun (WGS) entry which is preliminary data.</text>
</comment>
<dbReference type="InterPro" id="IPR007630">
    <property type="entry name" value="RNA_pol_sigma70_r4"/>
</dbReference>
<feature type="compositionally biased region" description="Polar residues" evidence="1">
    <location>
        <begin position="1"/>
        <end position="13"/>
    </location>
</feature>
<dbReference type="Pfam" id="PF04545">
    <property type="entry name" value="Sigma70_r4"/>
    <property type="match status" value="1"/>
</dbReference>
<feature type="region of interest" description="Disordered" evidence="1">
    <location>
        <begin position="236"/>
        <end position="352"/>
    </location>
</feature>
<dbReference type="AlphaFoldDB" id="A0AAV3SU26"/>
<feature type="compositionally biased region" description="Acidic residues" evidence="1">
    <location>
        <begin position="101"/>
        <end position="121"/>
    </location>
</feature>
<dbReference type="GO" id="GO:0003700">
    <property type="term" value="F:DNA-binding transcription factor activity"/>
    <property type="evidence" value="ECO:0007669"/>
    <property type="project" value="InterPro"/>
</dbReference>
<reference evidence="4 6" key="3">
    <citation type="submission" date="2024-06" db="EMBL/GenBank/DDBJ databases">
        <title>Halorubrum miltondacostae sp. nov., a potential PHA producer isolated from an inland solar saltern in Rio Maior, Portugal.</title>
        <authorList>
            <person name="Albuquerque L."/>
            <person name="Viver T."/>
            <person name="Barroso C."/>
            <person name="Claudino R."/>
            <person name="Galvan M."/>
            <person name="Simoes G."/>
            <person name="Lobo Da Cunha A."/>
            <person name="Egas C."/>
        </authorList>
    </citation>
    <scope>NUCLEOTIDE SEQUENCE [LARGE SCALE GENOMIC DNA]</scope>
    <source>
        <strain evidence="4 6">DSM 18646</strain>
    </source>
</reference>
<accession>A0AAV3SU26</accession>
<dbReference type="Proteomes" id="UP001501425">
    <property type="component" value="Unassembled WGS sequence"/>
</dbReference>
<evidence type="ECO:0000259" key="2">
    <source>
        <dbReference type="Pfam" id="PF04545"/>
    </source>
</evidence>
<feature type="compositionally biased region" description="Acidic residues" evidence="1">
    <location>
        <begin position="58"/>
        <end position="68"/>
    </location>
</feature>
<organism evidence="3 5">
    <name type="scientific">Halorubrum ejinorense</name>
    <dbReference type="NCBI Taxonomy" id="425309"/>
    <lineage>
        <taxon>Archaea</taxon>
        <taxon>Methanobacteriati</taxon>
        <taxon>Methanobacteriota</taxon>
        <taxon>Stenosarchaea group</taxon>
        <taxon>Halobacteria</taxon>
        <taxon>Halobacteriales</taxon>
        <taxon>Haloferacaceae</taxon>
        <taxon>Halorubrum</taxon>
    </lineage>
</organism>
<dbReference type="Proteomes" id="UP001567571">
    <property type="component" value="Unassembled WGS sequence"/>
</dbReference>
<dbReference type="RefSeq" id="WP_343778926.1">
    <property type="nucleotide sequence ID" value="NZ_BAAADQ010000012.1"/>
</dbReference>